<dbReference type="OrthoDB" id="9806408at2"/>
<dbReference type="GO" id="GO:0008654">
    <property type="term" value="P:phospholipid biosynthetic process"/>
    <property type="evidence" value="ECO:0007669"/>
    <property type="project" value="UniProtKB-KW"/>
</dbReference>
<keyword evidence="6 10" id="KW-0594">Phospholipid biosynthesis</keyword>
<comment type="similarity">
    <text evidence="10">Belongs to the PlsX family.</text>
</comment>
<dbReference type="AlphaFoldDB" id="A0A250JZ74"/>
<comment type="function">
    <text evidence="10">Catalyzes the reversible formation of acyl-phosphate (acyl-PO(4)) from acyl-[acyl-carrier-protein] (acyl-ACP). This enzyme utilizes acyl-ACP as fatty acyl donor, but not acyl-CoA.</text>
</comment>
<dbReference type="EC" id="2.3.1.274" evidence="8 10"/>
<dbReference type="Proteomes" id="UP000217343">
    <property type="component" value="Chromosome"/>
</dbReference>
<gene>
    <name evidence="10" type="primary">plsX</name>
    <name evidence="11" type="ORF">MYMAC_004670</name>
</gene>
<proteinExistence type="inferred from homology"/>
<evidence type="ECO:0000256" key="8">
    <source>
        <dbReference type="ARBA" id="ARBA00024069"/>
    </source>
</evidence>
<evidence type="ECO:0000256" key="1">
    <source>
        <dbReference type="ARBA" id="ARBA00001232"/>
    </source>
</evidence>
<accession>A0A250JZ74</accession>
<dbReference type="HAMAP" id="MF_00019">
    <property type="entry name" value="PlsX"/>
    <property type="match status" value="1"/>
</dbReference>
<dbReference type="PANTHER" id="PTHR30100:SF1">
    <property type="entry name" value="PHOSPHATE ACYLTRANSFERASE"/>
    <property type="match status" value="1"/>
</dbReference>
<comment type="subunit">
    <text evidence="9 10">Homodimer. Probably interacts with PlsY.</text>
</comment>
<evidence type="ECO:0000256" key="10">
    <source>
        <dbReference type="HAMAP-Rule" id="MF_00019"/>
    </source>
</evidence>
<comment type="pathway">
    <text evidence="10">Lipid metabolism; phospholipid metabolism.</text>
</comment>
<keyword evidence="3 10" id="KW-0444">Lipid biosynthesis</keyword>
<dbReference type="RefSeq" id="WP_095959717.1">
    <property type="nucleotide sequence ID" value="NZ_CP022203.1"/>
</dbReference>
<evidence type="ECO:0000313" key="11">
    <source>
        <dbReference type="EMBL" id="ATB49033.1"/>
    </source>
</evidence>
<keyword evidence="2 10" id="KW-0963">Cytoplasm</keyword>
<evidence type="ECO:0000256" key="2">
    <source>
        <dbReference type="ARBA" id="ARBA00022490"/>
    </source>
</evidence>
<protein>
    <recommendedName>
        <fullName evidence="8 10">Phosphate acyltransferase</fullName>
        <ecNumber evidence="8 10">2.3.1.274</ecNumber>
    </recommendedName>
    <alternativeName>
        <fullName evidence="10">Acyl-ACP phosphotransacylase</fullName>
    </alternativeName>
    <alternativeName>
        <fullName evidence="10">Acyl-[acyl-carrier-protein]--phosphate acyltransferase</fullName>
    </alternativeName>
    <alternativeName>
        <fullName evidence="10">Phosphate-acyl-ACP acyltransferase</fullName>
    </alternativeName>
</protein>
<dbReference type="PANTHER" id="PTHR30100">
    <property type="entry name" value="FATTY ACID/PHOSPHOLIPID SYNTHESIS PROTEIN PLSX"/>
    <property type="match status" value="1"/>
</dbReference>
<dbReference type="KEGG" id="mmas:MYMAC_004670"/>
<keyword evidence="7 10" id="KW-1208">Phospholipid metabolism</keyword>
<comment type="catalytic activity">
    <reaction evidence="1 10">
        <text>a fatty acyl-[ACP] + phosphate = an acyl phosphate + holo-[ACP]</text>
        <dbReference type="Rhea" id="RHEA:42292"/>
        <dbReference type="Rhea" id="RHEA-COMP:9685"/>
        <dbReference type="Rhea" id="RHEA-COMP:14125"/>
        <dbReference type="ChEBI" id="CHEBI:43474"/>
        <dbReference type="ChEBI" id="CHEBI:59918"/>
        <dbReference type="ChEBI" id="CHEBI:64479"/>
        <dbReference type="ChEBI" id="CHEBI:138651"/>
        <dbReference type="EC" id="2.3.1.274"/>
    </reaction>
</comment>
<dbReference type="PIRSF" id="PIRSF002465">
    <property type="entry name" value="Phsphlp_syn_PlsX"/>
    <property type="match status" value="1"/>
</dbReference>
<name>A0A250JZ74_9BACT</name>
<evidence type="ECO:0000313" key="12">
    <source>
        <dbReference type="Proteomes" id="UP000217343"/>
    </source>
</evidence>
<dbReference type="GO" id="GO:0005737">
    <property type="term" value="C:cytoplasm"/>
    <property type="evidence" value="ECO:0007669"/>
    <property type="project" value="UniProtKB-SubCell"/>
</dbReference>
<keyword evidence="11" id="KW-0012">Acyltransferase</keyword>
<evidence type="ECO:0000256" key="6">
    <source>
        <dbReference type="ARBA" id="ARBA00023209"/>
    </source>
</evidence>
<evidence type="ECO:0000256" key="3">
    <source>
        <dbReference type="ARBA" id="ARBA00022516"/>
    </source>
</evidence>
<keyword evidence="12" id="KW-1185">Reference proteome</keyword>
<comment type="subcellular location">
    <subcellularLocation>
        <location evidence="10">Cytoplasm</location>
    </subcellularLocation>
    <text evidence="10">Associated with the membrane possibly through PlsY.</text>
</comment>
<evidence type="ECO:0000256" key="7">
    <source>
        <dbReference type="ARBA" id="ARBA00023264"/>
    </source>
</evidence>
<dbReference type="UniPathway" id="UPA00085"/>
<dbReference type="Pfam" id="PF02504">
    <property type="entry name" value="FA_synthesis"/>
    <property type="match status" value="1"/>
</dbReference>
<keyword evidence="5 10" id="KW-0443">Lipid metabolism</keyword>
<evidence type="ECO:0000256" key="9">
    <source>
        <dbReference type="ARBA" id="ARBA00046608"/>
    </source>
</evidence>
<dbReference type="GO" id="GO:0006633">
    <property type="term" value="P:fatty acid biosynthetic process"/>
    <property type="evidence" value="ECO:0007669"/>
    <property type="project" value="UniProtKB-UniRule"/>
</dbReference>
<dbReference type="InterPro" id="IPR003664">
    <property type="entry name" value="FA_synthesis"/>
</dbReference>
<dbReference type="Gene3D" id="3.40.718.10">
    <property type="entry name" value="Isopropylmalate Dehydrogenase"/>
    <property type="match status" value="1"/>
</dbReference>
<evidence type="ECO:0000256" key="4">
    <source>
        <dbReference type="ARBA" id="ARBA00022679"/>
    </source>
</evidence>
<dbReference type="SUPFAM" id="SSF53659">
    <property type="entry name" value="Isocitrate/Isopropylmalate dehydrogenase-like"/>
    <property type="match status" value="1"/>
</dbReference>
<sequence length="353" mass="36836">MRLVLDAMGGDHAPAAPVEGAVFFARAHPGHQVLLVGDEARVAPLLGKLRPPPNLQFHHASEVVEMDEHASTAFRRKRDSSLRVGFELVRDGQAEALVSAGNSGAVMAGGLLTLGRLPGVERPAIAALFPALKGGGRCLLLDAGANVDCRPSHLAQFAVMGEAYVRARMGVARPRVAVLSNGEESSKGTPLTREASELLRRSDLDFVGYVEGKDLFSGEVQVVVTDGFTGNVVLKTSEGVGMGVIGMLRQAIERRGGLAEKVGAMLLQPALAGLRKVVDYAEYGGAPLLGIQGVGIVAHGRSTPRALFNALGAALAMAEGGVQAELTRCIERAAAWLPPPAKGKRATEPGVSD</sequence>
<dbReference type="InterPro" id="IPR012281">
    <property type="entry name" value="Phospholipid_synth_PlsX-like"/>
</dbReference>
<dbReference type="EMBL" id="CP022203">
    <property type="protein sequence ID" value="ATB49033.1"/>
    <property type="molecule type" value="Genomic_DNA"/>
</dbReference>
<dbReference type="GO" id="GO:0043811">
    <property type="term" value="F:phosphate:acyl-[acyl carrier protein] acyltransferase activity"/>
    <property type="evidence" value="ECO:0007669"/>
    <property type="project" value="UniProtKB-UniRule"/>
</dbReference>
<dbReference type="NCBIfam" id="TIGR00182">
    <property type="entry name" value="plsX"/>
    <property type="match status" value="1"/>
</dbReference>
<keyword evidence="4 10" id="KW-0808">Transferase</keyword>
<evidence type="ECO:0000256" key="5">
    <source>
        <dbReference type="ARBA" id="ARBA00023098"/>
    </source>
</evidence>
<organism evidence="11 12">
    <name type="scientific">Corallococcus macrosporus DSM 14697</name>
    <dbReference type="NCBI Taxonomy" id="1189310"/>
    <lineage>
        <taxon>Bacteria</taxon>
        <taxon>Pseudomonadati</taxon>
        <taxon>Myxococcota</taxon>
        <taxon>Myxococcia</taxon>
        <taxon>Myxococcales</taxon>
        <taxon>Cystobacterineae</taxon>
        <taxon>Myxococcaceae</taxon>
        <taxon>Corallococcus</taxon>
    </lineage>
</organism>
<reference evidence="11 12" key="1">
    <citation type="submission" date="2017-06" db="EMBL/GenBank/DDBJ databases">
        <title>Sequencing and comparative analysis of myxobacterial genomes.</title>
        <authorList>
            <person name="Rupp O."/>
            <person name="Goesmann A."/>
            <person name="Sogaard-Andersen L."/>
        </authorList>
    </citation>
    <scope>NUCLEOTIDE SEQUENCE [LARGE SCALE GENOMIC DNA]</scope>
    <source>
        <strain evidence="11 12">DSM 14697</strain>
    </source>
</reference>